<reference evidence="4 5" key="1">
    <citation type="submission" date="2017-11" db="EMBL/GenBank/DDBJ databases">
        <title>Rhodohalobacter 15182 sp. nov., isolated from a salt lake.</title>
        <authorList>
            <person name="Han S."/>
        </authorList>
    </citation>
    <scope>NUCLEOTIDE SEQUENCE [LARGE SCALE GENOMIC DNA]</scope>
    <source>
        <strain evidence="4 5">15182</strain>
    </source>
</reference>
<dbReference type="EMBL" id="PISP01000001">
    <property type="protein sequence ID" value="PKD44747.1"/>
    <property type="molecule type" value="Genomic_DNA"/>
</dbReference>
<evidence type="ECO:0000256" key="1">
    <source>
        <dbReference type="SAM" id="MobiDB-lite"/>
    </source>
</evidence>
<comment type="caution">
    <text evidence="4">The sequence shown here is derived from an EMBL/GenBank/DDBJ whole genome shotgun (WGS) entry which is preliminary data.</text>
</comment>
<proteinExistence type="predicted"/>
<name>A0A2N0VKL5_9BACT</name>
<feature type="domain" description="FAS1" evidence="3">
    <location>
        <begin position="181"/>
        <end position="311"/>
    </location>
</feature>
<dbReference type="Gene3D" id="2.30.180.10">
    <property type="entry name" value="FAS1 domain"/>
    <property type="match status" value="3"/>
</dbReference>
<evidence type="ECO:0000313" key="4">
    <source>
        <dbReference type="EMBL" id="PKD44747.1"/>
    </source>
</evidence>
<accession>A0A2N0VKL5</accession>
<keyword evidence="5" id="KW-1185">Reference proteome</keyword>
<feature type="signal peptide" evidence="2">
    <location>
        <begin position="1"/>
        <end position="28"/>
    </location>
</feature>
<dbReference type="Pfam" id="PF02469">
    <property type="entry name" value="Fasciclin"/>
    <property type="match status" value="3"/>
</dbReference>
<dbReference type="PROSITE" id="PS50213">
    <property type="entry name" value="FAS1"/>
    <property type="match status" value="3"/>
</dbReference>
<dbReference type="InterPro" id="IPR000782">
    <property type="entry name" value="FAS1_domain"/>
</dbReference>
<feature type="compositionally biased region" description="Gly residues" evidence="1">
    <location>
        <begin position="627"/>
        <end position="636"/>
    </location>
</feature>
<dbReference type="SMART" id="SM00554">
    <property type="entry name" value="FAS1"/>
    <property type="match status" value="3"/>
</dbReference>
<feature type="chain" id="PRO_5014890293" description="FAS1 domain-containing protein" evidence="2">
    <location>
        <begin position="29"/>
        <end position="811"/>
    </location>
</feature>
<dbReference type="PROSITE" id="PS51257">
    <property type="entry name" value="PROKAR_LIPOPROTEIN"/>
    <property type="match status" value="1"/>
</dbReference>
<feature type="region of interest" description="Disordered" evidence="1">
    <location>
        <begin position="627"/>
        <end position="649"/>
    </location>
</feature>
<dbReference type="SUPFAM" id="SSF82153">
    <property type="entry name" value="FAS1 domain"/>
    <property type="match status" value="3"/>
</dbReference>
<evidence type="ECO:0000259" key="3">
    <source>
        <dbReference type="PROSITE" id="PS50213"/>
    </source>
</evidence>
<dbReference type="PANTHER" id="PTHR10900">
    <property type="entry name" value="PERIOSTIN-RELATED"/>
    <property type="match status" value="1"/>
</dbReference>
<dbReference type="FunFam" id="2.30.180.10:FF:000032">
    <property type="entry name" value="Fasciclin domain-containing protein, putative"/>
    <property type="match status" value="3"/>
</dbReference>
<dbReference type="Proteomes" id="UP000233398">
    <property type="component" value="Unassembled WGS sequence"/>
</dbReference>
<dbReference type="AlphaFoldDB" id="A0A2N0VKL5"/>
<keyword evidence="2" id="KW-0732">Signal</keyword>
<dbReference type="InterPro" id="IPR050904">
    <property type="entry name" value="Adhesion/Biosynth-related"/>
</dbReference>
<dbReference type="RefSeq" id="WP_101072035.1">
    <property type="nucleotide sequence ID" value="NZ_PISP01000001.1"/>
</dbReference>
<dbReference type="InterPro" id="IPR036378">
    <property type="entry name" value="FAS1_dom_sf"/>
</dbReference>
<evidence type="ECO:0000256" key="2">
    <source>
        <dbReference type="SAM" id="SignalP"/>
    </source>
</evidence>
<dbReference type="OrthoDB" id="9800666at2"/>
<dbReference type="PANTHER" id="PTHR10900:SF77">
    <property type="entry name" value="FI19380P1"/>
    <property type="match status" value="1"/>
</dbReference>
<feature type="domain" description="FAS1" evidence="3">
    <location>
        <begin position="42"/>
        <end position="170"/>
    </location>
</feature>
<feature type="domain" description="FAS1" evidence="3">
    <location>
        <begin position="316"/>
        <end position="448"/>
    </location>
</feature>
<gene>
    <name evidence="4" type="ORF">CWD77_04585</name>
</gene>
<protein>
    <recommendedName>
        <fullName evidence="3">FAS1 domain-containing protein</fullName>
    </recommendedName>
</protein>
<sequence>MKLKNTLRKFLLLVAVPLLTLTLMTACGDDDDDPVTPPPSDELNLVELAQSDEDFSILVDIIVDLGLEETLAESDFTVFAPTNDAFEALPDGVLDNLTDEQKLDIIQFHVTEGSVPSSALDPQQDVTMLNEERTLVQSSAAGVVVNGSSNVVEADLEATNGYIHAIDEVLLPRDVRVALEMPSLVEVAEEAGNFETLLTLAEDAGLTTTLQFLGPYTAFAPNDDAFANLGVDPGTLTTEQLQFILTYHVISGAEIASGDLQAEQTVASAAEENLYITSGENGVFVNGSSEVITPDIDDATNGIIHVVDSVLLPNAFLDITGIAQKNYDLSTLVGLLVDNNLVETLQGDGPFTVFAPTNDAFEAIEGVVAGLTPEEVVEVLTYHVLADNVESGDLDASQTVQMLNEQDVDITVDGDVVTIEDASGGTAEVTVADQIGTNGVVHIIDAVLIPNLDGGNGGGGDQAVTLPVTFEDSNVNYDLVDFGGNISEIVEDPTDATNTVAQSTKGSGSEVWAGTTVGGEVGFENPIPFTETETTMSVRVWSPTAGTPIRLKVEDATDGGISVETEVNTTVAQEWETLVFDFSNEATGAPLNLANVYDKASIFFNFGTSGSDEVYYWDDIEFGGEATGGNGGGGGDITEPTSPAPTPPARNEADVISIYSDAYTDIGVTTFETDWSEGTEVEDIEIVSGDFIKLYDIGNFIGIQLDDYIDLTDFTHMHFDYWVADESVDAGAVFNPKLSNHANQDGETGAIGSVNEVSTTGEWVSFDVALDDFTDEFGNGVLDRDSIYQIVMTTSGTVNNVYIDNLYFYKE</sequence>
<evidence type="ECO:0000313" key="5">
    <source>
        <dbReference type="Proteomes" id="UP000233398"/>
    </source>
</evidence>
<organism evidence="4 5">
    <name type="scientific">Rhodohalobacter barkolensis</name>
    <dbReference type="NCBI Taxonomy" id="2053187"/>
    <lineage>
        <taxon>Bacteria</taxon>
        <taxon>Pseudomonadati</taxon>
        <taxon>Balneolota</taxon>
        <taxon>Balneolia</taxon>
        <taxon>Balneolales</taxon>
        <taxon>Balneolaceae</taxon>
        <taxon>Rhodohalobacter</taxon>
    </lineage>
</organism>